<dbReference type="AlphaFoldDB" id="A0A0R1QYM7"/>
<feature type="chain" id="PRO_5006409691" description="WxL domain-containing protein" evidence="1">
    <location>
        <begin position="33"/>
        <end position="216"/>
    </location>
</feature>
<dbReference type="InterPro" id="IPR027994">
    <property type="entry name" value="WxL_dom"/>
</dbReference>
<dbReference type="Pfam" id="PF13731">
    <property type="entry name" value="WxL"/>
    <property type="match status" value="1"/>
</dbReference>
<evidence type="ECO:0000259" key="2">
    <source>
        <dbReference type="Pfam" id="PF13731"/>
    </source>
</evidence>
<feature type="domain" description="WxL" evidence="2">
    <location>
        <begin position="52"/>
        <end position="214"/>
    </location>
</feature>
<name>A0A0R1QYM7_9LACO</name>
<comment type="caution">
    <text evidence="3">The sequence shown here is derived from an EMBL/GenBank/DDBJ whole genome shotgun (WGS) entry which is preliminary data.</text>
</comment>
<dbReference type="PATRIC" id="fig|1423805.4.peg.969"/>
<accession>A0A0R1QYM7</accession>
<protein>
    <recommendedName>
        <fullName evidence="2">WxL domain-containing protein</fullName>
    </recommendedName>
</protein>
<keyword evidence="1" id="KW-0732">Signal</keyword>
<evidence type="ECO:0000256" key="1">
    <source>
        <dbReference type="SAM" id="SignalP"/>
    </source>
</evidence>
<evidence type="ECO:0000313" key="4">
    <source>
        <dbReference type="Proteomes" id="UP000051835"/>
    </source>
</evidence>
<dbReference type="EMBL" id="AZFC01000013">
    <property type="protein sequence ID" value="KRL49054.1"/>
    <property type="molecule type" value="Genomic_DNA"/>
</dbReference>
<sequence>MEQIMTKKTLQLLATVALVTGMGLASATTAHAADTTGTATTSGNVALTAEGDEGGATGGVKLAAAPNVSLPDTQMNGGDQTIEGFVSAAALGKANDGVVTAINAGHKTDWQVQVASSPFVSGSDTMNASTLVMTGTNATTTGTGVAPSTLNKAITFNTGSTTPNQNVMTADYTNKGEGVGTWSMNYSGATLSLKAGNVAGNYASTLTWTLTNTPVS</sequence>
<proteinExistence type="predicted"/>
<reference evidence="3 4" key="1">
    <citation type="journal article" date="2015" name="Genome Announc.">
        <title>Expanding the biotechnology potential of lactobacilli through comparative genomics of 213 strains and associated genera.</title>
        <authorList>
            <person name="Sun Z."/>
            <person name="Harris H.M."/>
            <person name="McCann A."/>
            <person name="Guo C."/>
            <person name="Argimon S."/>
            <person name="Zhang W."/>
            <person name="Yang X."/>
            <person name="Jeffery I.B."/>
            <person name="Cooney J.C."/>
            <person name="Kagawa T.F."/>
            <person name="Liu W."/>
            <person name="Song Y."/>
            <person name="Salvetti E."/>
            <person name="Wrobel A."/>
            <person name="Rasinkangas P."/>
            <person name="Parkhill J."/>
            <person name="Rea M.C."/>
            <person name="O'Sullivan O."/>
            <person name="Ritari J."/>
            <person name="Douillard F.P."/>
            <person name="Paul Ross R."/>
            <person name="Yang R."/>
            <person name="Briner A.E."/>
            <person name="Felis G.E."/>
            <person name="de Vos W.M."/>
            <person name="Barrangou R."/>
            <person name="Klaenhammer T.R."/>
            <person name="Caufield P.W."/>
            <person name="Cui Y."/>
            <person name="Zhang H."/>
            <person name="O'Toole P.W."/>
        </authorList>
    </citation>
    <scope>NUCLEOTIDE SEQUENCE [LARGE SCALE GENOMIC DNA]</scope>
    <source>
        <strain evidence="3 4">DSM 15429</strain>
    </source>
</reference>
<dbReference type="Proteomes" id="UP000051835">
    <property type="component" value="Unassembled WGS sequence"/>
</dbReference>
<gene>
    <name evidence="3" type="ORF">FD37_GL000945</name>
</gene>
<evidence type="ECO:0000313" key="3">
    <source>
        <dbReference type="EMBL" id="KRL49054.1"/>
    </source>
</evidence>
<feature type="signal peptide" evidence="1">
    <location>
        <begin position="1"/>
        <end position="32"/>
    </location>
</feature>
<organism evidence="3 4">
    <name type="scientific">Levilactobacillus spicheri DSM 15429</name>
    <dbReference type="NCBI Taxonomy" id="1423805"/>
    <lineage>
        <taxon>Bacteria</taxon>
        <taxon>Bacillati</taxon>
        <taxon>Bacillota</taxon>
        <taxon>Bacilli</taxon>
        <taxon>Lactobacillales</taxon>
        <taxon>Lactobacillaceae</taxon>
        <taxon>Levilactobacillus</taxon>
    </lineage>
</organism>